<sequence length="115" mass="13043">MFEFQIIPGEEKTQVAFKGDMDIEITEVMEEEILPALQQYPCVEINFSQVPFVDSTGIGLFINLVEKLKENNVRIQITHLCPQVSEIFDLLQIPDILGREIFVDHPSINPGSLTP</sequence>
<organism evidence="2 3">
    <name type="scientific">Collibacillus ludicampi</name>
    <dbReference type="NCBI Taxonomy" id="2771369"/>
    <lineage>
        <taxon>Bacteria</taxon>
        <taxon>Bacillati</taxon>
        <taxon>Bacillota</taxon>
        <taxon>Bacilli</taxon>
        <taxon>Bacillales</taxon>
        <taxon>Alicyclobacillaceae</taxon>
        <taxon>Collibacillus</taxon>
    </lineage>
</organism>
<comment type="caution">
    <text evidence="2">The sequence shown here is derived from an EMBL/GenBank/DDBJ whole genome shotgun (WGS) entry which is preliminary data.</text>
</comment>
<dbReference type="PROSITE" id="PS50801">
    <property type="entry name" value="STAS"/>
    <property type="match status" value="1"/>
</dbReference>
<dbReference type="InterPro" id="IPR002645">
    <property type="entry name" value="STAS_dom"/>
</dbReference>
<dbReference type="InterPro" id="IPR036513">
    <property type="entry name" value="STAS_dom_sf"/>
</dbReference>
<name>A0AAV4LCU6_9BACL</name>
<dbReference type="Pfam" id="PF01740">
    <property type="entry name" value="STAS"/>
    <property type="match status" value="1"/>
</dbReference>
<dbReference type="EMBL" id="BOQE01000001">
    <property type="protein sequence ID" value="GIM45551.1"/>
    <property type="molecule type" value="Genomic_DNA"/>
</dbReference>
<proteinExistence type="predicted"/>
<keyword evidence="3" id="KW-1185">Reference proteome</keyword>
<dbReference type="SUPFAM" id="SSF52091">
    <property type="entry name" value="SpoIIaa-like"/>
    <property type="match status" value="1"/>
</dbReference>
<accession>A0AAV4LCU6</accession>
<dbReference type="RefSeq" id="WP_282198742.1">
    <property type="nucleotide sequence ID" value="NZ_BOQE01000001.1"/>
</dbReference>
<evidence type="ECO:0000259" key="1">
    <source>
        <dbReference type="PROSITE" id="PS50801"/>
    </source>
</evidence>
<dbReference type="AlphaFoldDB" id="A0AAV4LCU6"/>
<dbReference type="Proteomes" id="UP001057291">
    <property type="component" value="Unassembled WGS sequence"/>
</dbReference>
<dbReference type="CDD" id="cd07043">
    <property type="entry name" value="STAS_anti-anti-sigma_factors"/>
    <property type="match status" value="1"/>
</dbReference>
<evidence type="ECO:0000313" key="3">
    <source>
        <dbReference type="Proteomes" id="UP001057291"/>
    </source>
</evidence>
<protein>
    <submittedName>
        <fullName evidence="2">Anti-sigma-B factor antagonist</fullName>
    </submittedName>
</protein>
<gene>
    <name evidence="2" type="primary">rsbV</name>
    <name evidence="2" type="ORF">DNHGIG_11000</name>
</gene>
<dbReference type="InterPro" id="IPR052746">
    <property type="entry name" value="MlaB_ABC_Transporter"/>
</dbReference>
<dbReference type="PANTHER" id="PTHR35849:SF2">
    <property type="entry name" value="BLR2341 PROTEIN"/>
    <property type="match status" value="1"/>
</dbReference>
<dbReference type="PANTHER" id="PTHR35849">
    <property type="entry name" value="BLR2341 PROTEIN"/>
    <property type="match status" value="1"/>
</dbReference>
<reference evidence="2" key="1">
    <citation type="journal article" date="2023" name="Int. J. Syst. Evol. Microbiol.">
        <title>Collibacillus ludicampi gen. nov., sp. nov., a new soil bacterium of the family Alicyclobacillaceae.</title>
        <authorList>
            <person name="Jojima T."/>
            <person name="Ioku Y."/>
            <person name="Fukuta Y."/>
            <person name="Shirasaka N."/>
            <person name="Matsumura Y."/>
            <person name="Mori M."/>
        </authorList>
    </citation>
    <scope>NUCLEOTIDE SEQUENCE</scope>
    <source>
        <strain evidence="2">TP075</strain>
    </source>
</reference>
<feature type="domain" description="STAS" evidence="1">
    <location>
        <begin position="15"/>
        <end position="98"/>
    </location>
</feature>
<dbReference type="Gene3D" id="3.30.750.24">
    <property type="entry name" value="STAS domain"/>
    <property type="match status" value="1"/>
</dbReference>
<evidence type="ECO:0000313" key="2">
    <source>
        <dbReference type="EMBL" id="GIM45551.1"/>
    </source>
</evidence>